<dbReference type="RefSeq" id="WP_093361530.1">
    <property type="nucleotide sequence ID" value="NZ_FOLG01000009.1"/>
</dbReference>
<dbReference type="Proteomes" id="UP000198728">
    <property type="component" value="Unassembled WGS sequence"/>
</dbReference>
<accession>A0A1I1M555</accession>
<evidence type="ECO:0000256" key="2">
    <source>
        <dbReference type="ARBA" id="ARBA00022679"/>
    </source>
</evidence>
<dbReference type="PANTHER" id="PTHR43085:SF1">
    <property type="entry name" value="PSEUDOURIDINE KINASE-RELATED"/>
    <property type="match status" value="1"/>
</dbReference>
<protein>
    <submittedName>
        <fullName evidence="7">Fructokinase</fullName>
    </submittedName>
</protein>
<proteinExistence type="inferred from homology"/>
<organism evidence="7 8">
    <name type="scientific">Tropicimonas isoalkanivorans</name>
    <dbReference type="NCBI Taxonomy" id="441112"/>
    <lineage>
        <taxon>Bacteria</taxon>
        <taxon>Pseudomonadati</taxon>
        <taxon>Pseudomonadota</taxon>
        <taxon>Alphaproteobacteria</taxon>
        <taxon>Rhodobacterales</taxon>
        <taxon>Roseobacteraceae</taxon>
        <taxon>Tropicimonas</taxon>
    </lineage>
</organism>
<sequence>MSTEPFIAIGGENLIDYVTQDGDAVAHPGGSPVNVAMALGRQGVPVHYISPISTDRWGDMLADKLVASNVILTGDRLPEPTTMARVTITKGIPSYSFERDGTAERMVTTDVLQARLTEDAVALHTGSLTLTDGADAAAWEEICARSYDSGRLVSLDPNVRLSVIADVESYRDRIWRMLQKVHLVKLSDEDLAALYPDLGQDEALAALKARSSARLIVLTKGASGCTAICGDTRLDLPAARVEKLVDTVGAGDTFTATILAGLAGQDALRPDALDRLTDDRLEALMQRASIAAALNCSRAGCNPPSRAELDLALT</sequence>
<dbReference type="Pfam" id="PF00294">
    <property type="entry name" value="PfkB"/>
    <property type="match status" value="1"/>
</dbReference>
<keyword evidence="5" id="KW-0067">ATP-binding</keyword>
<keyword evidence="4 7" id="KW-0418">Kinase</keyword>
<evidence type="ECO:0000256" key="5">
    <source>
        <dbReference type="ARBA" id="ARBA00022840"/>
    </source>
</evidence>
<keyword evidence="2" id="KW-0808">Transferase</keyword>
<dbReference type="OrthoDB" id="9795789at2"/>
<evidence type="ECO:0000256" key="1">
    <source>
        <dbReference type="ARBA" id="ARBA00010688"/>
    </source>
</evidence>
<dbReference type="STRING" id="441112.SAMN04488094_109156"/>
<comment type="similarity">
    <text evidence="1">Belongs to the carbohydrate kinase PfkB family.</text>
</comment>
<keyword evidence="3" id="KW-0547">Nucleotide-binding</keyword>
<dbReference type="GO" id="GO:0005524">
    <property type="term" value="F:ATP binding"/>
    <property type="evidence" value="ECO:0007669"/>
    <property type="project" value="UniProtKB-KW"/>
</dbReference>
<dbReference type="CDD" id="cd01167">
    <property type="entry name" value="bac_FRK"/>
    <property type="match status" value="1"/>
</dbReference>
<dbReference type="AlphaFoldDB" id="A0A1I1M555"/>
<evidence type="ECO:0000313" key="7">
    <source>
        <dbReference type="EMBL" id="SFC80355.1"/>
    </source>
</evidence>
<evidence type="ECO:0000259" key="6">
    <source>
        <dbReference type="Pfam" id="PF00294"/>
    </source>
</evidence>
<feature type="domain" description="Carbohydrate kinase PfkB" evidence="6">
    <location>
        <begin position="21"/>
        <end position="305"/>
    </location>
</feature>
<reference evidence="7 8" key="1">
    <citation type="submission" date="2016-10" db="EMBL/GenBank/DDBJ databases">
        <authorList>
            <person name="de Groot N.N."/>
        </authorList>
    </citation>
    <scope>NUCLEOTIDE SEQUENCE [LARGE SCALE GENOMIC DNA]</scope>
    <source>
        <strain evidence="7 8">DSM 19548</strain>
    </source>
</reference>
<gene>
    <name evidence="7" type="ORF">SAMN04488094_109156</name>
</gene>
<dbReference type="GO" id="GO:0016301">
    <property type="term" value="F:kinase activity"/>
    <property type="evidence" value="ECO:0007669"/>
    <property type="project" value="UniProtKB-KW"/>
</dbReference>
<dbReference type="PANTHER" id="PTHR43085">
    <property type="entry name" value="HEXOKINASE FAMILY MEMBER"/>
    <property type="match status" value="1"/>
</dbReference>
<keyword evidence="8" id="KW-1185">Reference proteome</keyword>
<dbReference type="Gene3D" id="3.40.1190.20">
    <property type="match status" value="1"/>
</dbReference>
<evidence type="ECO:0000313" key="8">
    <source>
        <dbReference type="Proteomes" id="UP000198728"/>
    </source>
</evidence>
<dbReference type="InterPro" id="IPR029056">
    <property type="entry name" value="Ribokinase-like"/>
</dbReference>
<dbReference type="SUPFAM" id="SSF53613">
    <property type="entry name" value="Ribokinase-like"/>
    <property type="match status" value="1"/>
</dbReference>
<evidence type="ECO:0000256" key="4">
    <source>
        <dbReference type="ARBA" id="ARBA00022777"/>
    </source>
</evidence>
<name>A0A1I1M555_9RHOB</name>
<dbReference type="InterPro" id="IPR011611">
    <property type="entry name" value="PfkB_dom"/>
</dbReference>
<dbReference type="EMBL" id="FOLG01000009">
    <property type="protein sequence ID" value="SFC80355.1"/>
    <property type="molecule type" value="Genomic_DNA"/>
</dbReference>
<evidence type="ECO:0000256" key="3">
    <source>
        <dbReference type="ARBA" id="ARBA00022741"/>
    </source>
</evidence>
<dbReference type="InterPro" id="IPR050306">
    <property type="entry name" value="PfkB_Carbo_kinase"/>
</dbReference>